<evidence type="ECO:0000313" key="9">
    <source>
        <dbReference type="Proteomes" id="UP000652761"/>
    </source>
</evidence>
<feature type="transmembrane region" description="Helical" evidence="6">
    <location>
        <begin position="53"/>
        <end position="70"/>
    </location>
</feature>
<accession>A0A843VXH5</accession>
<organism evidence="8 9">
    <name type="scientific">Colocasia esculenta</name>
    <name type="common">Wild taro</name>
    <name type="synonym">Arum esculentum</name>
    <dbReference type="NCBI Taxonomy" id="4460"/>
    <lineage>
        <taxon>Eukaryota</taxon>
        <taxon>Viridiplantae</taxon>
        <taxon>Streptophyta</taxon>
        <taxon>Embryophyta</taxon>
        <taxon>Tracheophyta</taxon>
        <taxon>Spermatophyta</taxon>
        <taxon>Magnoliopsida</taxon>
        <taxon>Liliopsida</taxon>
        <taxon>Araceae</taxon>
        <taxon>Aroideae</taxon>
        <taxon>Colocasieae</taxon>
        <taxon>Colocasia</taxon>
    </lineage>
</organism>
<feature type="transmembrane region" description="Helical" evidence="6">
    <location>
        <begin position="76"/>
        <end position="96"/>
    </location>
</feature>
<gene>
    <name evidence="8" type="ORF">Taro_029543</name>
</gene>
<keyword evidence="3 6" id="KW-0256">Endoplasmic reticulum</keyword>
<dbReference type="AlphaFoldDB" id="A0A843VXH5"/>
<keyword evidence="2 6" id="KW-0812">Transmembrane</keyword>
<evidence type="ECO:0000256" key="6">
    <source>
        <dbReference type="RuleBase" id="RU363132"/>
    </source>
</evidence>
<comment type="subcellular location">
    <subcellularLocation>
        <location evidence="1 6">Endoplasmic reticulum membrane</location>
        <topology evidence="1 6">Multi-pass membrane protein</topology>
    </subcellularLocation>
</comment>
<evidence type="ECO:0000256" key="1">
    <source>
        <dbReference type="ARBA" id="ARBA00004477"/>
    </source>
</evidence>
<dbReference type="PANTHER" id="PTHR10994">
    <property type="entry name" value="RETICULON"/>
    <property type="match status" value="1"/>
</dbReference>
<dbReference type="InterPro" id="IPR045064">
    <property type="entry name" value="Reticulon-like"/>
</dbReference>
<keyword evidence="9" id="KW-1185">Reference proteome</keyword>
<name>A0A843VXH5_COLES</name>
<evidence type="ECO:0000256" key="3">
    <source>
        <dbReference type="ARBA" id="ARBA00022824"/>
    </source>
</evidence>
<dbReference type="OrthoDB" id="567788at2759"/>
<proteinExistence type="predicted"/>
<keyword evidence="4 6" id="KW-1133">Transmembrane helix</keyword>
<feature type="domain" description="Reticulon" evidence="7">
    <location>
        <begin position="42"/>
        <end position="239"/>
    </location>
</feature>
<dbReference type="Proteomes" id="UP000652761">
    <property type="component" value="Unassembled WGS sequence"/>
</dbReference>
<evidence type="ECO:0000313" key="8">
    <source>
        <dbReference type="EMBL" id="MQL96863.1"/>
    </source>
</evidence>
<dbReference type="PANTHER" id="PTHR10994:SF85">
    <property type="entry name" value="RETICULON-LIKE PROTEIN B9"/>
    <property type="match status" value="1"/>
</dbReference>
<comment type="caution">
    <text evidence="8">The sequence shown here is derived from an EMBL/GenBank/DDBJ whole genome shotgun (WGS) entry which is preliminary data.</text>
</comment>
<evidence type="ECO:0000256" key="5">
    <source>
        <dbReference type="ARBA" id="ARBA00023136"/>
    </source>
</evidence>
<evidence type="ECO:0000256" key="2">
    <source>
        <dbReference type="ARBA" id="ARBA00022692"/>
    </source>
</evidence>
<dbReference type="GO" id="GO:0009617">
    <property type="term" value="P:response to bacterium"/>
    <property type="evidence" value="ECO:0007669"/>
    <property type="project" value="InterPro"/>
</dbReference>
<dbReference type="EMBL" id="NMUH01001969">
    <property type="protein sequence ID" value="MQL96863.1"/>
    <property type="molecule type" value="Genomic_DNA"/>
</dbReference>
<evidence type="ECO:0000259" key="7">
    <source>
        <dbReference type="PROSITE" id="PS50845"/>
    </source>
</evidence>
<dbReference type="PROSITE" id="PS50845">
    <property type="entry name" value="RETICULON"/>
    <property type="match status" value="1"/>
</dbReference>
<protein>
    <recommendedName>
        <fullName evidence="6">Reticulon-like protein</fullName>
    </recommendedName>
</protein>
<dbReference type="Pfam" id="PF02453">
    <property type="entry name" value="Reticulon"/>
    <property type="match status" value="1"/>
</dbReference>
<dbReference type="GO" id="GO:0005789">
    <property type="term" value="C:endoplasmic reticulum membrane"/>
    <property type="evidence" value="ECO:0007669"/>
    <property type="project" value="UniProtKB-SubCell"/>
</dbReference>
<evidence type="ECO:0000256" key="4">
    <source>
        <dbReference type="ARBA" id="ARBA00022989"/>
    </source>
</evidence>
<sequence>MPADSSSASTKLFGRQRDIHALLGSGKGGMRGRGLDGMPYPVANVLLWRDKRLSGTIFVGVTAVWLLFSVAEYNLLTFLCHLSIAAMLVVFIWANIAKLLGTNLPEIPEQVLSKNAFREAAVAFHAELGDLLSFLHRIARGEDLRLFLLVPMIFDPGSFSAPIFLAQYSCRNLSLNRDMAGYLCMQTLPFLYEKYEDEIDRLATQGGTDFQKLYKKLDAGVLSRIPRGPGAPLKDKKMM</sequence>
<dbReference type="InterPro" id="IPR003388">
    <property type="entry name" value="Reticulon"/>
</dbReference>
<reference evidence="8" key="1">
    <citation type="submission" date="2017-07" db="EMBL/GenBank/DDBJ databases">
        <title>Taro Niue Genome Assembly and Annotation.</title>
        <authorList>
            <person name="Atibalentja N."/>
            <person name="Keating K."/>
            <person name="Fields C.J."/>
        </authorList>
    </citation>
    <scope>NUCLEOTIDE SEQUENCE</scope>
    <source>
        <strain evidence="8">Niue_2</strain>
        <tissue evidence="8">Leaf</tissue>
    </source>
</reference>
<keyword evidence="5 6" id="KW-0472">Membrane</keyword>